<dbReference type="Proteomes" id="UP000000724">
    <property type="component" value="Contig Pc00c20"/>
</dbReference>
<dbReference type="VEuPathDB" id="FungiDB:PCH_Pc20g15070"/>
<evidence type="ECO:0000256" key="2">
    <source>
        <dbReference type="SAM" id="MobiDB-lite"/>
    </source>
</evidence>
<feature type="compositionally biased region" description="Polar residues" evidence="2">
    <location>
        <begin position="14"/>
        <end position="25"/>
    </location>
</feature>
<dbReference type="EMBL" id="AM920435">
    <property type="protein sequence ID" value="CAP86836.1"/>
    <property type="molecule type" value="Genomic_DNA"/>
</dbReference>
<dbReference type="BioCyc" id="PCHR:PC20G15070-MONOMER"/>
<feature type="compositionally biased region" description="Low complexity" evidence="2">
    <location>
        <begin position="141"/>
        <end position="165"/>
    </location>
</feature>
<feature type="region of interest" description="Disordered" evidence="2">
    <location>
        <begin position="1"/>
        <end position="61"/>
    </location>
</feature>
<organism evidence="4 5">
    <name type="scientific">Penicillium rubens (strain ATCC 28089 / DSM 1075 / NRRL 1951 / Wisconsin 54-1255)</name>
    <name type="common">Penicillium chrysogenum</name>
    <dbReference type="NCBI Taxonomy" id="500485"/>
    <lineage>
        <taxon>Eukaryota</taxon>
        <taxon>Fungi</taxon>
        <taxon>Dikarya</taxon>
        <taxon>Ascomycota</taxon>
        <taxon>Pezizomycotina</taxon>
        <taxon>Eurotiomycetes</taxon>
        <taxon>Eurotiomycetidae</taxon>
        <taxon>Eurotiales</taxon>
        <taxon>Aspergillaceae</taxon>
        <taxon>Penicillium</taxon>
        <taxon>Penicillium chrysogenum species complex</taxon>
    </lineage>
</organism>
<gene>
    <name evidence="4" type="ORF">Pc20g15070</name>
    <name evidence="4" type="ORF">PCH_Pc20g15070</name>
</gene>
<evidence type="ECO:0000313" key="5">
    <source>
        <dbReference type="Proteomes" id="UP000000724"/>
    </source>
</evidence>
<dbReference type="Gene3D" id="1.20.5.170">
    <property type="match status" value="1"/>
</dbReference>
<dbReference type="InterPro" id="IPR004827">
    <property type="entry name" value="bZIP"/>
</dbReference>
<proteinExistence type="predicted"/>
<reference evidence="4 5" key="1">
    <citation type="journal article" date="2008" name="Nat. Biotechnol.">
        <title>Genome sequencing and analysis of the filamentous fungus Penicillium chrysogenum.</title>
        <authorList>
            <person name="van den Berg M.A."/>
            <person name="Albang R."/>
            <person name="Albermann K."/>
            <person name="Badger J.H."/>
            <person name="Daran J.-M."/>
            <person name="Driessen A.J.M."/>
            <person name="Garcia-Estrada C."/>
            <person name="Fedorova N.D."/>
            <person name="Harris D.M."/>
            <person name="Heijne W.H.M."/>
            <person name="Joardar V.S."/>
            <person name="Kiel J.A.K.W."/>
            <person name="Kovalchuk A."/>
            <person name="Martin J.F."/>
            <person name="Nierman W.C."/>
            <person name="Nijland J.G."/>
            <person name="Pronk J.T."/>
            <person name="Roubos J.A."/>
            <person name="van der Klei I.J."/>
            <person name="van Peij N.N.M.E."/>
            <person name="Veenhuis M."/>
            <person name="von Doehren H."/>
            <person name="Wagner C."/>
            <person name="Wortman J.R."/>
            <person name="Bovenberg R.A.L."/>
        </authorList>
    </citation>
    <scope>NUCLEOTIDE SEQUENCE [LARGE SCALE GENOMIC DNA]</scope>
    <source>
        <strain evidence="5">ATCC 28089 / DSM 1075 / NRRL 1951 / Wisconsin 54-1255</strain>
    </source>
</reference>
<evidence type="ECO:0000313" key="4">
    <source>
        <dbReference type="EMBL" id="CAP86836.1"/>
    </source>
</evidence>
<keyword evidence="5" id="KW-1185">Reference proteome</keyword>
<dbReference type="STRING" id="500485.B6HDW3"/>
<evidence type="ECO:0000259" key="3">
    <source>
        <dbReference type="PROSITE" id="PS50217"/>
    </source>
</evidence>
<sequence length="230" mass="25167">MGVSYQVAIPRLSQDFQDPTTTISQWPPPDFPSSATPDTLRSPSPDVANPGHPSNDLLYHDPSTWSTLPSYPIPPSNDQFNFHAPNSTHTDRAVLSWDASAWARPLLPLDASPDFGPQSFLDGVTFDIPSGLTPRETLNASNSTTPSITSSSASSSPSELSKGSSGRVSKTRLNTLAARRYRQRRADRTQELEAELHAIKKERDALKFRVSKLEGETNALKALLELQISK</sequence>
<dbReference type="SUPFAM" id="SSF57959">
    <property type="entry name" value="Leucine zipper domain"/>
    <property type="match status" value="1"/>
</dbReference>
<dbReference type="SMART" id="SM00338">
    <property type="entry name" value="BRLZ"/>
    <property type="match status" value="1"/>
</dbReference>
<dbReference type="OMA" id="DQFNFHA"/>
<protein>
    <submittedName>
        <fullName evidence="4">Pc20g15070 protein</fullName>
    </submittedName>
</protein>
<dbReference type="OrthoDB" id="2257100at2759"/>
<feature type="compositionally biased region" description="Polar residues" evidence="2">
    <location>
        <begin position="33"/>
        <end position="42"/>
    </location>
</feature>
<dbReference type="Pfam" id="PF07716">
    <property type="entry name" value="bZIP_2"/>
    <property type="match status" value="1"/>
</dbReference>
<keyword evidence="1" id="KW-0175">Coiled coil</keyword>
<accession>B6HDW3</accession>
<feature type="coiled-coil region" evidence="1">
    <location>
        <begin position="189"/>
        <end position="216"/>
    </location>
</feature>
<dbReference type="InterPro" id="IPR046347">
    <property type="entry name" value="bZIP_sf"/>
</dbReference>
<dbReference type="AlphaFoldDB" id="B6HDW3"/>
<name>B6HDW3_PENRW</name>
<feature type="domain" description="BZIP" evidence="3">
    <location>
        <begin position="164"/>
        <end position="227"/>
    </location>
</feature>
<dbReference type="eggNOG" id="ENOG502SG5D">
    <property type="taxonomic scope" value="Eukaryota"/>
</dbReference>
<dbReference type="GO" id="GO:0003700">
    <property type="term" value="F:DNA-binding transcription factor activity"/>
    <property type="evidence" value="ECO:0007669"/>
    <property type="project" value="InterPro"/>
</dbReference>
<dbReference type="HOGENOM" id="CLU_1205126_0_0_1"/>
<dbReference type="PROSITE" id="PS50217">
    <property type="entry name" value="BZIP"/>
    <property type="match status" value="1"/>
</dbReference>
<feature type="region of interest" description="Disordered" evidence="2">
    <location>
        <begin position="132"/>
        <end position="172"/>
    </location>
</feature>
<evidence type="ECO:0000256" key="1">
    <source>
        <dbReference type="SAM" id="Coils"/>
    </source>
</evidence>